<feature type="domain" description="VOC" evidence="1">
    <location>
        <begin position="1"/>
        <end position="140"/>
    </location>
</feature>
<comment type="caution">
    <text evidence="2">The sequence shown here is derived from an EMBL/GenBank/DDBJ whole genome shotgun (WGS) entry which is preliminary data.</text>
</comment>
<evidence type="ECO:0000313" key="2">
    <source>
        <dbReference type="EMBL" id="GAA5137594.1"/>
    </source>
</evidence>
<protein>
    <submittedName>
        <fullName evidence="2">VOC family protein</fullName>
    </submittedName>
</protein>
<name>A0ABP9NZ73_9PSEU</name>
<dbReference type="EMBL" id="BAABJO010000037">
    <property type="protein sequence ID" value="GAA5137594.1"/>
    <property type="molecule type" value="Genomic_DNA"/>
</dbReference>
<dbReference type="PROSITE" id="PS51819">
    <property type="entry name" value="VOC"/>
    <property type="match status" value="1"/>
</dbReference>
<organism evidence="2 3">
    <name type="scientific">Pseudonocardia adelaidensis</name>
    <dbReference type="NCBI Taxonomy" id="648754"/>
    <lineage>
        <taxon>Bacteria</taxon>
        <taxon>Bacillati</taxon>
        <taxon>Actinomycetota</taxon>
        <taxon>Actinomycetes</taxon>
        <taxon>Pseudonocardiales</taxon>
        <taxon>Pseudonocardiaceae</taxon>
        <taxon>Pseudonocardia</taxon>
    </lineage>
</organism>
<dbReference type="RefSeq" id="WP_345611242.1">
    <property type="nucleotide sequence ID" value="NZ_BAABJO010000037.1"/>
</dbReference>
<dbReference type="Pfam" id="PF13468">
    <property type="entry name" value="Glyoxalase_3"/>
    <property type="match status" value="1"/>
</dbReference>
<dbReference type="InterPro" id="IPR029068">
    <property type="entry name" value="Glyas_Bleomycin-R_OHBP_Dase"/>
</dbReference>
<dbReference type="InterPro" id="IPR025870">
    <property type="entry name" value="Glyoxalase-like_dom"/>
</dbReference>
<proteinExistence type="predicted"/>
<dbReference type="PANTHER" id="PTHR40265:SF1">
    <property type="entry name" value="GLYOXALASE-LIKE DOMAIN-CONTAINING PROTEIN"/>
    <property type="match status" value="1"/>
</dbReference>
<accession>A0ABP9NZ73</accession>
<dbReference type="InterPro" id="IPR037523">
    <property type="entry name" value="VOC_core"/>
</dbReference>
<gene>
    <name evidence="2" type="ORF">GCM10023320_70590</name>
</gene>
<dbReference type="SUPFAM" id="SSF54593">
    <property type="entry name" value="Glyoxalase/Bleomycin resistance protein/Dihydroxybiphenyl dioxygenase"/>
    <property type="match status" value="1"/>
</dbReference>
<dbReference type="Gene3D" id="3.10.180.10">
    <property type="entry name" value="2,3-Dihydroxybiphenyl 1,2-Dioxygenase, domain 1"/>
    <property type="match status" value="1"/>
</dbReference>
<dbReference type="PANTHER" id="PTHR40265">
    <property type="entry name" value="BLL2707 PROTEIN"/>
    <property type="match status" value="1"/>
</dbReference>
<dbReference type="Proteomes" id="UP001500804">
    <property type="component" value="Unassembled WGS sequence"/>
</dbReference>
<reference evidence="3" key="1">
    <citation type="journal article" date="2019" name="Int. J. Syst. Evol. Microbiol.">
        <title>The Global Catalogue of Microorganisms (GCM) 10K type strain sequencing project: providing services to taxonomists for standard genome sequencing and annotation.</title>
        <authorList>
            <consortium name="The Broad Institute Genomics Platform"/>
            <consortium name="The Broad Institute Genome Sequencing Center for Infectious Disease"/>
            <person name="Wu L."/>
            <person name="Ma J."/>
        </authorList>
    </citation>
    <scope>NUCLEOTIDE SEQUENCE [LARGE SCALE GENOMIC DNA]</scope>
    <source>
        <strain evidence="3">JCM 18302</strain>
    </source>
</reference>
<evidence type="ECO:0000259" key="1">
    <source>
        <dbReference type="PROSITE" id="PS51819"/>
    </source>
</evidence>
<evidence type="ECO:0000313" key="3">
    <source>
        <dbReference type="Proteomes" id="UP001500804"/>
    </source>
</evidence>
<keyword evidence="3" id="KW-1185">Reference proteome</keyword>
<sequence>MINHLVLATPDLDATVADLAGRGLVTSPGGAHDGLGTRNALADLGGGTYLEAIGPDADQPEPGQARPFGIDGLRAARLVAWAVRVDDLDAAVAAARARGHDPGAARDMARLRGDGVRLAWRLTPPPATVPDVLPFLIAWGDTEHPSLSAATGARLASFTLVHPDPAGTGRRLAALDVAGVAGGTGVTVERGPAPALRALIATPSGTVELA</sequence>